<feature type="domain" description="Competence protein CoiA nuclease-like" evidence="1">
    <location>
        <begin position="68"/>
        <end position="223"/>
    </location>
</feature>
<evidence type="ECO:0000313" key="5">
    <source>
        <dbReference type="Proteomes" id="UP001597214"/>
    </source>
</evidence>
<feature type="domain" description="Competence protein CoiA C-terminal" evidence="3">
    <location>
        <begin position="233"/>
        <end position="380"/>
    </location>
</feature>
<reference evidence="5" key="1">
    <citation type="journal article" date="2019" name="Int. J. Syst. Evol. Microbiol.">
        <title>The Global Catalogue of Microorganisms (GCM) 10K type strain sequencing project: providing services to taxonomists for standard genome sequencing and annotation.</title>
        <authorList>
            <consortium name="The Broad Institute Genomics Platform"/>
            <consortium name="The Broad Institute Genome Sequencing Center for Infectious Disease"/>
            <person name="Wu L."/>
            <person name="Ma J."/>
        </authorList>
    </citation>
    <scope>NUCLEOTIDE SEQUENCE [LARGE SCALE GENOMIC DNA]</scope>
    <source>
        <strain evidence="5">CCUG 49339</strain>
    </source>
</reference>
<dbReference type="InterPro" id="IPR021176">
    <property type="entry name" value="Competence-induced_CoiA"/>
</dbReference>
<dbReference type="InterPro" id="IPR010330">
    <property type="entry name" value="CoiA_nuc"/>
</dbReference>
<dbReference type="InterPro" id="IPR057253">
    <property type="entry name" value="CoiA-like_N"/>
</dbReference>
<evidence type="ECO:0000259" key="1">
    <source>
        <dbReference type="Pfam" id="PF06054"/>
    </source>
</evidence>
<dbReference type="Pfam" id="PF06054">
    <property type="entry name" value="CoiA_nuc"/>
    <property type="match status" value="1"/>
</dbReference>
<feature type="domain" description="Competence protein CoiA-like N-terminal" evidence="2">
    <location>
        <begin position="17"/>
        <end position="63"/>
    </location>
</feature>
<evidence type="ECO:0000259" key="3">
    <source>
        <dbReference type="Pfam" id="PF25166"/>
    </source>
</evidence>
<dbReference type="RefSeq" id="WP_377926430.1">
    <property type="nucleotide sequence ID" value="NZ_JBHUEM010000003.1"/>
</dbReference>
<accession>A0ABW4LJD0</accession>
<dbReference type="PIRSF" id="PIRSF007487">
    <property type="entry name" value="Competence-induced_CoiA_bac"/>
    <property type="match status" value="1"/>
</dbReference>
<protein>
    <submittedName>
        <fullName evidence="4">Competence protein CoiA</fullName>
    </submittedName>
</protein>
<dbReference type="EMBL" id="JBHUEM010000003">
    <property type="protein sequence ID" value="MFD1735329.1"/>
    <property type="molecule type" value="Genomic_DNA"/>
</dbReference>
<evidence type="ECO:0000313" key="4">
    <source>
        <dbReference type="EMBL" id="MFD1735329.1"/>
    </source>
</evidence>
<dbReference type="Pfam" id="PF25164">
    <property type="entry name" value="CoiA_N"/>
    <property type="match status" value="1"/>
</dbReference>
<proteinExistence type="predicted"/>
<sequence length="397" mass="46579">MLVALMDNGEMISLGREYSKKELEGLRMAHAFFCPSCREKVHLKLGEVRIPHFAHQLNANCDAFSDQESMYHLNGKLQLFQWLKKQQYQPILEPYFQELKQRPDICFEEQSTKNVIEYQCSSISASLFKTRSHGYIKHGICPLWILGGKRIKRLSKDIYKLSLMDWLAASFIHNSPAIMYYCSDTKQFVILQNIIPLSTNRIFASTKTFPLSQTSIKNLVSPQPNNLEAFLPCWIQMKQKWRVTCTQYPSTSMKKLLSLYYSKNVYPSLLPPEIGIPLPSMYWIHTSPMVWQSWILLDFILSFPLHQTFSLQNVYNYFNKKIKMSLFSVRELPLVHQTDYTFAIKEYIHQLCSIGTLQRVGQHHYHRVQCMVYPSSLEEAFHRDRLLLHFLTRKVNA</sequence>
<gene>
    <name evidence="4" type="ORF">ACFSCX_02010</name>
</gene>
<dbReference type="Pfam" id="PF25166">
    <property type="entry name" value="CoiA_C"/>
    <property type="match status" value="1"/>
</dbReference>
<evidence type="ECO:0000259" key="2">
    <source>
        <dbReference type="Pfam" id="PF25164"/>
    </source>
</evidence>
<comment type="caution">
    <text evidence="4">The sequence shown here is derived from an EMBL/GenBank/DDBJ whole genome shotgun (WGS) entry which is preliminary data.</text>
</comment>
<organism evidence="4 5">
    <name type="scientific">Bacillus salitolerans</name>
    <dbReference type="NCBI Taxonomy" id="1437434"/>
    <lineage>
        <taxon>Bacteria</taxon>
        <taxon>Bacillati</taxon>
        <taxon>Bacillota</taxon>
        <taxon>Bacilli</taxon>
        <taxon>Bacillales</taxon>
        <taxon>Bacillaceae</taxon>
        <taxon>Bacillus</taxon>
    </lineage>
</organism>
<dbReference type="Proteomes" id="UP001597214">
    <property type="component" value="Unassembled WGS sequence"/>
</dbReference>
<keyword evidence="5" id="KW-1185">Reference proteome</keyword>
<name>A0ABW4LJD0_9BACI</name>
<dbReference type="InterPro" id="IPR057252">
    <property type="entry name" value="CoiA_C"/>
</dbReference>